<feature type="signal peptide" evidence="2">
    <location>
        <begin position="1"/>
        <end position="25"/>
    </location>
</feature>
<evidence type="ECO:0000256" key="1">
    <source>
        <dbReference type="SAM" id="Phobius"/>
    </source>
</evidence>
<feature type="transmembrane region" description="Helical" evidence="1">
    <location>
        <begin position="89"/>
        <end position="106"/>
    </location>
</feature>
<evidence type="ECO:0008006" key="5">
    <source>
        <dbReference type="Google" id="ProtNLM"/>
    </source>
</evidence>
<evidence type="ECO:0000256" key="2">
    <source>
        <dbReference type="SAM" id="SignalP"/>
    </source>
</evidence>
<protein>
    <recommendedName>
        <fullName evidence="5">Tetratricopeptide repeat protein</fullName>
    </recommendedName>
</protein>
<feature type="transmembrane region" description="Helical" evidence="1">
    <location>
        <begin position="222"/>
        <end position="241"/>
    </location>
</feature>
<proteinExistence type="predicted"/>
<keyword evidence="1" id="KW-1133">Transmembrane helix</keyword>
<feature type="transmembrane region" description="Helical" evidence="1">
    <location>
        <begin position="195"/>
        <end position="213"/>
    </location>
</feature>
<evidence type="ECO:0000313" key="4">
    <source>
        <dbReference type="Proteomes" id="UP000326837"/>
    </source>
</evidence>
<sequence>MNYVKRFFIACWSLYARLFSWCAGAALSNRGLTFTVLVTCLILITGPWLRSSVSRDFRGPHIPWNNSASSRFLPEYVAKAPREWRVDSIAIPMLAIVLVAIPVAFIRPRWMPHLFGLLIAVSIPALAVTLWNHPGLYEFFESEIRGRSMLRTVYRMEHTDLMTVRAPDRMQAFGGQTGKIDLLAPTHPLLVPLNYWMYGPWLVGAAIMGAVATNRTNWQRRFAYTGVWVGVGALFALAATWPRWVAEYHWTQAELLEERNDFVAAADALELARQSMPPLGFTKRYWEARGRLDYRQLVRSPYAAYFVSSEYLEAADVDRARNELAPFVDADSAAAPRALLAEIMGHTATGFSAHGKRGAAEKAWREAAEIAPWKPSYWVAYAVTVLGSAPERAPEIETRYLEELRDVGDCFVGSDFASALGDAYFESGDFTSARRLYSMAMDIFHLPKYVNLHAQEGRLGM</sequence>
<dbReference type="Proteomes" id="UP000326837">
    <property type="component" value="Chromosome"/>
</dbReference>
<dbReference type="SUPFAM" id="SSF48452">
    <property type="entry name" value="TPR-like"/>
    <property type="match status" value="1"/>
</dbReference>
<accession>A0A5K7XBW2</accession>
<reference evidence="4" key="1">
    <citation type="submission" date="2019-10" db="EMBL/GenBank/DDBJ databases">
        <title>Lacipirellula parvula gen. nov., sp. nov., representing a lineage of planctomycetes widespread in freshwater anoxic habitats, and description of the family Lacipirellulaceae.</title>
        <authorList>
            <person name="Dedysh S.N."/>
            <person name="Kulichevskaya I.S."/>
            <person name="Beletsky A.V."/>
            <person name="Rakitin A.L."/>
            <person name="Mardanov A.V."/>
            <person name="Ivanova A.A."/>
            <person name="Saltykova V.X."/>
            <person name="Rijpstra W.I.C."/>
            <person name="Sinninghe Damste J.S."/>
            <person name="Ravin N.V."/>
        </authorList>
    </citation>
    <scope>NUCLEOTIDE SEQUENCE [LARGE SCALE GENOMIC DNA]</scope>
    <source>
        <strain evidence="4">PX69</strain>
    </source>
</reference>
<keyword evidence="1" id="KW-0812">Transmembrane</keyword>
<dbReference type="InterPro" id="IPR011990">
    <property type="entry name" value="TPR-like_helical_dom_sf"/>
</dbReference>
<dbReference type="AlphaFoldDB" id="A0A5K7XBW2"/>
<feature type="chain" id="PRO_5024801054" description="Tetratricopeptide repeat protein" evidence="2">
    <location>
        <begin position="26"/>
        <end position="461"/>
    </location>
</feature>
<dbReference type="KEGG" id="lpav:PLANPX_3457"/>
<keyword evidence="1" id="KW-0472">Membrane</keyword>
<gene>
    <name evidence="3" type="ORF">PLANPX_3457</name>
</gene>
<dbReference type="EMBL" id="AP021861">
    <property type="protein sequence ID" value="BBO33845.1"/>
    <property type="molecule type" value="Genomic_DNA"/>
</dbReference>
<organism evidence="3 4">
    <name type="scientific">Lacipirellula parvula</name>
    <dbReference type="NCBI Taxonomy" id="2650471"/>
    <lineage>
        <taxon>Bacteria</taxon>
        <taxon>Pseudomonadati</taxon>
        <taxon>Planctomycetota</taxon>
        <taxon>Planctomycetia</taxon>
        <taxon>Pirellulales</taxon>
        <taxon>Lacipirellulaceae</taxon>
        <taxon>Lacipirellula</taxon>
    </lineage>
</organism>
<dbReference type="Gene3D" id="1.25.40.10">
    <property type="entry name" value="Tetratricopeptide repeat domain"/>
    <property type="match status" value="1"/>
</dbReference>
<evidence type="ECO:0000313" key="3">
    <source>
        <dbReference type="EMBL" id="BBO33845.1"/>
    </source>
</evidence>
<feature type="transmembrane region" description="Helical" evidence="1">
    <location>
        <begin position="31"/>
        <end position="49"/>
    </location>
</feature>
<dbReference type="RefSeq" id="WP_152099533.1">
    <property type="nucleotide sequence ID" value="NZ_AP021861.1"/>
</dbReference>
<feature type="transmembrane region" description="Helical" evidence="1">
    <location>
        <begin position="113"/>
        <end position="131"/>
    </location>
</feature>
<name>A0A5K7XBW2_9BACT</name>
<keyword evidence="2" id="KW-0732">Signal</keyword>
<keyword evidence="4" id="KW-1185">Reference proteome</keyword>